<evidence type="ECO:0000313" key="1">
    <source>
        <dbReference type="EMBL" id="KKK79328.1"/>
    </source>
</evidence>
<protein>
    <submittedName>
        <fullName evidence="1">Uncharacterized protein</fullName>
    </submittedName>
</protein>
<reference evidence="1" key="1">
    <citation type="journal article" date="2015" name="Nature">
        <title>Complex archaea that bridge the gap between prokaryotes and eukaryotes.</title>
        <authorList>
            <person name="Spang A."/>
            <person name="Saw J.H."/>
            <person name="Jorgensen S.L."/>
            <person name="Zaremba-Niedzwiedzka K."/>
            <person name="Martijn J."/>
            <person name="Lind A.E."/>
            <person name="van Eijk R."/>
            <person name="Schleper C."/>
            <person name="Guy L."/>
            <person name="Ettema T.J."/>
        </authorList>
    </citation>
    <scope>NUCLEOTIDE SEQUENCE</scope>
</reference>
<accession>A0A0F8YD59</accession>
<dbReference type="AlphaFoldDB" id="A0A0F8YD59"/>
<proteinExistence type="predicted"/>
<sequence length="82" mass="9152">MQCMNEKCDNELSGRQRSFCSDRCRKAVSRTNTSGEPGQTVNPDKVGQGVQFREECVTCENMVDENGVAACEERVSYQHALC</sequence>
<comment type="caution">
    <text evidence="1">The sequence shown here is derived from an EMBL/GenBank/DDBJ whole genome shotgun (WGS) entry which is preliminary data.</text>
</comment>
<name>A0A0F8YD59_9ZZZZ</name>
<gene>
    <name evidence="1" type="ORF">LCGC14_2834570</name>
</gene>
<dbReference type="EMBL" id="LAZR01054077">
    <property type="protein sequence ID" value="KKK79328.1"/>
    <property type="molecule type" value="Genomic_DNA"/>
</dbReference>
<feature type="non-terminal residue" evidence="1">
    <location>
        <position position="82"/>
    </location>
</feature>
<organism evidence="1">
    <name type="scientific">marine sediment metagenome</name>
    <dbReference type="NCBI Taxonomy" id="412755"/>
    <lineage>
        <taxon>unclassified sequences</taxon>
        <taxon>metagenomes</taxon>
        <taxon>ecological metagenomes</taxon>
    </lineage>
</organism>